<dbReference type="Gene3D" id="3.90.10.10">
    <property type="entry name" value="Cytochrome C3"/>
    <property type="match status" value="2"/>
</dbReference>
<name>A0ABM9I0K5_9GAMM</name>
<dbReference type="PANTHER" id="PTHR39425:SF1">
    <property type="entry name" value="CYTOCHROME C7-LIKE DOMAIN-CONTAINING PROTEIN"/>
    <property type="match status" value="1"/>
</dbReference>
<dbReference type="CDD" id="cd08168">
    <property type="entry name" value="Cytochrom_C3"/>
    <property type="match status" value="1"/>
</dbReference>
<dbReference type="SUPFAM" id="SSF48695">
    <property type="entry name" value="Multiheme cytochromes"/>
    <property type="match status" value="1"/>
</dbReference>
<keyword evidence="1" id="KW-1133">Transmembrane helix</keyword>
<sequence>MGQIFRPRANSFARIALLALFLIILLPFGIGFALVRSPYLTGVDDVPRQPVPFSHQHHVSGLGIDCRYCHDSVEHAAFAGIPPTETCMTCHSQIWTDAAMLEPVRESWRTGKPLRWTRVYDLPDFVYFNHAVHVSHGIGCTTCHGPVGRMPLTRQATPLFMSWCLDCHRAPEKYVRPREHVFDPDWMPPQDQLAQGRQLVHEYRIRVGQLTDCSVCHR</sequence>
<dbReference type="InterPro" id="IPR029467">
    <property type="entry name" value="Cyt_c7-like"/>
</dbReference>
<evidence type="ECO:0000313" key="3">
    <source>
        <dbReference type="EMBL" id="CAI8810917.1"/>
    </source>
</evidence>
<keyword evidence="4" id="KW-1185">Reference proteome</keyword>
<feature type="transmembrane region" description="Helical" evidence="1">
    <location>
        <begin position="12"/>
        <end position="35"/>
    </location>
</feature>
<dbReference type="EC" id="1.97.-.-" evidence="3"/>
<keyword evidence="3" id="KW-0560">Oxidoreductase</keyword>
<dbReference type="EMBL" id="OX458333">
    <property type="protein sequence ID" value="CAI8810917.1"/>
    <property type="molecule type" value="Genomic_DNA"/>
</dbReference>
<gene>
    <name evidence="3" type="ORF">MSZNOR_1777</name>
</gene>
<dbReference type="InterPro" id="IPR036280">
    <property type="entry name" value="Multihaem_cyt_sf"/>
</dbReference>
<accession>A0ABM9I0K5</accession>
<keyword evidence="1" id="KW-0812">Transmembrane</keyword>
<reference evidence="3 4" key="1">
    <citation type="submission" date="2023-03" db="EMBL/GenBank/DDBJ databases">
        <authorList>
            <person name="Pearce D."/>
        </authorList>
    </citation>
    <scope>NUCLEOTIDE SEQUENCE [LARGE SCALE GENOMIC DNA]</scope>
    <source>
        <strain evidence="3">Msz</strain>
    </source>
</reference>
<protein>
    <submittedName>
        <fullName evidence="3">Menaquinone reductase, multiheme cytochrome c subunit</fullName>
        <ecNumber evidence="3">1.97.-.-</ecNumber>
    </submittedName>
</protein>
<evidence type="ECO:0000256" key="1">
    <source>
        <dbReference type="SAM" id="Phobius"/>
    </source>
</evidence>
<dbReference type="PANTHER" id="PTHR39425">
    <property type="entry name" value="LIPOPROTEIN CYTOCHROME C"/>
    <property type="match status" value="1"/>
</dbReference>
<feature type="domain" description="Cytochrome c7-like" evidence="2">
    <location>
        <begin position="126"/>
        <end position="218"/>
    </location>
</feature>
<dbReference type="RefSeq" id="WP_026610151.1">
    <property type="nucleotide sequence ID" value="NZ_OX458333.1"/>
</dbReference>
<dbReference type="Pfam" id="PF14522">
    <property type="entry name" value="Cytochrome_C7"/>
    <property type="match status" value="1"/>
</dbReference>
<dbReference type="GO" id="GO:0016491">
    <property type="term" value="F:oxidoreductase activity"/>
    <property type="evidence" value="ECO:0007669"/>
    <property type="project" value="UniProtKB-KW"/>
</dbReference>
<organism evidence="3 4">
    <name type="scientific">Methylocaldum szegediense</name>
    <dbReference type="NCBI Taxonomy" id="73780"/>
    <lineage>
        <taxon>Bacteria</taxon>
        <taxon>Pseudomonadati</taxon>
        <taxon>Pseudomonadota</taxon>
        <taxon>Gammaproteobacteria</taxon>
        <taxon>Methylococcales</taxon>
        <taxon>Methylococcaceae</taxon>
        <taxon>Methylocaldum</taxon>
    </lineage>
</organism>
<evidence type="ECO:0000313" key="4">
    <source>
        <dbReference type="Proteomes" id="UP001162030"/>
    </source>
</evidence>
<proteinExistence type="predicted"/>
<keyword evidence="1" id="KW-0472">Membrane</keyword>
<evidence type="ECO:0000259" key="2">
    <source>
        <dbReference type="Pfam" id="PF14522"/>
    </source>
</evidence>
<dbReference type="Proteomes" id="UP001162030">
    <property type="component" value="Chromosome"/>
</dbReference>